<dbReference type="Proteomes" id="UP000001558">
    <property type="component" value="Chromosome"/>
</dbReference>
<keyword evidence="4" id="KW-1185">Reference proteome</keyword>
<dbReference type="STRING" id="323850.Shew_2297"/>
<dbReference type="AlphaFoldDB" id="A3QFB5"/>
<sequence length="524" mass="57702" precursor="true">MERHLSNKPNRQLSNKPNRQLSKHGASTLLSLLFLGVIGLSLPGCGSGGDDGKTSEPAVTPPVATPTPEGSLTVSASESGAAIYLDGRFTGKLTPAELTLEPGEYTIGVGLNQSEQYLRRTVQVEADQTISLALDESDRQTPKAWKALFIGVAKVQAQGDSCVSQYQTEQLDAGFDFFRWSFKERVEPYSYHTMDWQFERLDITDEVVTLSNDKLIGPAEIEPYLTNVDKGDYDLIVSFFRGGAGSDDCYIDDFKGIAWYDYRVLNSDASYYTIRFYDDVSGRIEAAKANDRDPGMYIHEWLHTTAEWFFPDQGYAQPSSDGQVVHAAEVYGYSWPWMSWYRDLIRGQVKQQASYVGIGPDALLGCSVSEDALGLCSSAAGQAASDASSQVAPEAFIQTPLIYDKSAGQQVPWQTVSRPYRDGRVSFGQIPSGEQLCLNRHTVSYLLGDGTLALTLDESLCGEPSSARLSFTPWLAEEQSSRVITLPIDQASRLLASKKPFIEGEHLSLDEILIELRALMAHSL</sequence>
<dbReference type="HOGENOM" id="CLU_519622_0_0_6"/>
<protein>
    <submittedName>
        <fullName evidence="3">PEGA domain protein</fullName>
    </submittedName>
</protein>
<dbReference type="OrthoDB" id="632882at2"/>
<proteinExistence type="predicted"/>
<dbReference type="EMBL" id="CP000606">
    <property type="protein sequence ID" value="ABO24163.1"/>
    <property type="molecule type" value="Genomic_DNA"/>
</dbReference>
<dbReference type="RefSeq" id="WP_011866094.1">
    <property type="nucleotide sequence ID" value="NC_009092.1"/>
</dbReference>
<evidence type="ECO:0000259" key="2">
    <source>
        <dbReference type="Pfam" id="PF08308"/>
    </source>
</evidence>
<feature type="compositionally biased region" description="Polar residues" evidence="1">
    <location>
        <begin position="7"/>
        <end position="20"/>
    </location>
</feature>
<dbReference type="InterPro" id="IPR013229">
    <property type="entry name" value="PEGA"/>
</dbReference>
<gene>
    <name evidence="3" type="ordered locus">Shew_2297</name>
</gene>
<evidence type="ECO:0000313" key="3">
    <source>
        <dbReference type="EMBL" id="ABO24163.1"/>
    </source>
</evidence>
<feature type="region of interest" description="Disordered" evidence="1">
    <location>
        <begin position="1"/>
        <end position="22"/>
    </location>
</feature>
<feature type="region of interest" description="Disordered" evidence="1">
    <location>
        <begin position="47"/>
        <end position="73"/>
    </location>
</feature>
<accession>A3QFB5</accession>
<dbReference type="KEGG" id="slo:Shew_2297"/>
<dbReference type="Pfam" id="PF08308">
    <property type="entry name" value="PEGA"/>
    <property type="match status" value="1"/>
</dbReference>
<evidence type="ECO:0000256" key="1">
    <source>
        <dbReference type="SAM" id="MobiDB-lite"/>
    </source>
</evidence>
<feature type="domain" description="PEGA" evidence="2">
    <location>
        <begin position="70"/>
        <end position="134"/>
    </location>
</feature>
<evidence type="ECO:0000313" key="4">
    <source>
        <dbReference type="Proteomes" id="UP000001558"/>
    </source>
</evidence>
<reference evidence="3 4" key="1">
    <citation type="submission" date="2007-03" db="EMBL/GenBank/DDBJ databases">
        <title>Complete sequence of Shewanella loihica PV-4.</title>
        <authorList>
            <consortium name="US DOE Joint Genome Institute"/>
            <person name="Copeland A."/>
            <person name="Lucas S."/>
            <person name="Lapidus A."/>
            <person name="Barry K."/>
            <person name="Detter J.C."/>
            <person name="Glavina del Rio T."/>
            <person name="Hammon N."/>
            <person name="Israni S."/>
            <person name="Dalin E."/>
            <person name="Tice H."/>
            <person name="Pitluck S."/>
            <person name="Chain P."/>
            <person name="Malfatti S."/>
            <person name="Shin M."/>
            <person name="Vergez L."/>
            <person name="Schmutz J."/>
            <person name="Larimer F."/>
            <person name="Land M."/>
            <person name="Hauser L."/>
            <person name="Kyrpides N."/>
            <person name="Mikhailova N."/>
            <person name="Romine M.F."/>
            <person name="Serres G."/>
            <person name="Fredrickson J."/>
            <person name="Tiedje J."/>
            <person name="Richardson P."/>
        </authorList>
    </citation>
    <scope>NUCLEOTIDE SEQUENCE [LARGE SCALE GENOMIC DNA]</scope>
    <source>
        <strain evidence="4">ATCC BAA-1088 / PV-4</strain>
    </source>
</reference>
<organism evidence="3 4">
    <name type="scientific">Shewanella loihica (strain ATCC BAA-1088 / PV-4)</name>
    <dbReference type="NCBI Taxonomy" id="323850"/>
    <lineage>
        <taxon>Bacteria</taxon>
        <taxon>Pseudomonadati</taxon>
        <taxon>Pseudomonadota</taxon>
        <taxon>Gammaproteobacteria</taxon>
        <taxon>Alteromonadales</taxon>
        <taxon>Shewanellaceae</taxon>
        <taxon>Shewanella</taxon>
    </lineage>
</organism>
<name>A3QFB5_SHELP</name>
<dbReference type="eggNOG" id="ENOG5033S72">
    <property type="taxonomic scope" value="Bacteria"/>
</dbReference>